<evidence type="ECO:0000313" key="2">
    <source>
        <dbReference type="EMBL" id="QEG35294.1"/>
    </source>
</evidence>
<dbReference type="EMBL" id="CP042913">
    <property type="protein sequence ID" value="QEG35294.1"/>
    <property type="molecule type" value="Genomic_DNA"/>
</dbReference>
<protein>
    <submittedName>
        <fullName evidence="2">Undecaprenyl-phosphate mannosyltransferase</fullName>
        <ecNumber evidence="2">2.4.1.54</ecNumber>
    </submittedName>
</protein>
<keyword evidence="2" id="KW-0328">Glycosyltransferase</keyword>
<dbReference type="AlphaFoldDB" id="A0A5B9Q8A6"/>
<dbReference type="GO" id="GO:0047267">
    <property type="term" value="F:undecaprenyl-phosphate mannosyltransferase activity"/>
    <property type="evidence" value="ECO:0007669"/>
    <property type="project" value="UniProtKB-EC"/>
</dbReference>
<evidence type="ECO:0000313" key="3">
    <source>
        <dbReference type="Proteomes" id="UP000323917"/>
    </source>
</evidence>
<dbReference type="KEGG" id="bgok:Pr1d_25900"/>
<dbReference type="CDD" id="cd04179">
    <property type="entry name" value="DPM_DPG-synthase_like"/>
    <property type="match status" value="1"/>
</dbReference>
<dbReference type="PANTHER" id="PTHR48090:SF7">
    <property type="entry name" value="RFBJ PROTEIN"/>
    <property type="match status" value="1"/>
</dbReference>
<dbReference type="InterPro" id="IPR029044">
    <property type="entry name" value="Nucleotide-diphossugar_trans"/>
</dbReference>
<keyword evidence="2" id="KW-0808">Transferase</keyword>
<dbReference type="OrthoDB" id="9810303at2"/>
<dbReference type="Gene3D" id="3.90.550.10">
    <property type="entry name" value="Spore Coat Polysaccharide Biosynthesis Protein SpsA, Chain A"/>
    <property type="match status" value="1"/>
</dbReference>
<dbReference type="Proteomes" id="UP000323917">
    <property type="component" value="Chromosome"/>
</dbReference>
<dbReference type="EC" id="2.4.1.54" evidence="2"/>
<dbReference type="PANTHER" id="PTHR48090">
    <property type="entry name" value="UNDECAPRENYL-PHOSPHATE 4-DEOXY-4-FORMAMIDO-L-ARABINOSE TRANSFERASE-RELATED"/>
    <property type="match status" value="1"/>
</dbReference>
<dbReference type="RefSeq" id="WP_148073825.1">
    <property type="nucleotide sequence ID" value="NZ_CP042913.1"/>
</dbReference>
<dbReference type="InterPro" id="IPR050256">
    <property type="entry name" value="Glycosyltransferase_2"/>
</dbReference>
<proteinExistence type="predicted"/>
<name>A0A5B9Q8A6_9BACT</name>
<feature type="domain" description="Glycosyltransferase 2-like" evidence="1">
    <location>
        <begin position="21"/>
        <end position="176"/>
    </location>
</feature>
<keyword evidence="3" id="KW-1185">Reference proteome</keyword>
<evidence type="ECO:0000259" key="1">
    <source>
        <dbReference type="Pfam" id="PF00535"/>
    </source>
</evidence>
<accession>A0A5B9Q8A6</accession>
<gene>
    <name evidence="2" type="ORF">Pr1d_25900</name>
</gene>
<organism evidence="2 3">
    <name type="scientific">Bythopirellula goksoeyrii</name>
    <dbReference type="NCBI Taxonomy" id="1400387"/>
    <lineage>
        <taxon>Bacteria</taxon>
        <taxon>Pseudomonadati</taxon>
        <taxon>Planctomycetota</taxon>
        <taxon>Planctomycetia</taxon>
        <taxon>Pirellulales</taxon>
        <taxon>Lacipirellulaceae</taxon>
        <taxon>Bythopirellula</taxon>
    </lineage>
</organism>
<dbReference type="SUPFAM" id="SSF53448">
    <property type="entry name" value="Nucleotide-diphospho-sugar transferases"/>
    <property type="match status" value="1"/>
</dbReference>
<dbReference type="Pfam" id="PF00535">
    <property type="entry name" value="Glycos_transf_2"/>
    <property type="match status" value="1"/>
</dbReference>
<dbReference type="InterPro" id="IPR001173">
    <property type="entry name" value="Glyco_trans_2-like"/>
</dbReference>
<reference evidence="2 3" key="1">
    <citation type="submission" date="2019-08" db="EMBL/GenBank/DDBJ databases">
        <title>Deep-cultivation of Planctomycetes and their phenomic and genomic characterization uncovers novel biology.</title>
        <authorList>
            <person name="Wiegand S."/>
            <person name="Jogler M."/>
            <person name="Boedeker C."/>
            <person name="Pinto D."/>
            <person name="Vollmers J."/>
            <person name="Rivas-Marin E."/>
            <person name="Kohn T."/>
            <person name="Peeters S.H."/>
            <person name="Heuer A."/>
            <person name="Rast P."/>
            <person name="Oberbeckmann S."/>
            <person name="Bunk B."/>
            <person name="Jeske O."/>
            <person name="Meyerdierks A."/>
            <person name="Storesund J.E."/>
            <person name="Kallscheuer N."/>
            <person name="Luecker S."/>
            <person name="Lage O.M."/>
            <person name="Pohl T."/>
            <person name="Merkel B.J."/>
            <person name="Hornburger P."/>
            <person name="Mueller R.-W."/>
            <person name="Bruemmer F."/>
            <person name="Labrenz M."/>
            <person name="Spormann A.M."/>
            <person name="Op den Camp H."/>
            <person name="Overmann J."/>
            <person name="Amann R."/>
            <person name="Jetten M.S.M."/>
            <person name="Mascher T."/>
            <person name="Medema M.H."/>
            <person name="Devos D.P."/>
            <person name="Kaster A.-K."/>
            <person name="Ovreas L."/>
            <person name="Rohde M."/>
            <person name="Galperin M.Y."/>
            <person name="Jogler C."/>
        </authorList>
    </citation>
    <scope>NUCLEOTIDE SEQUENCE [LARGE SCALE GENOMIC DNA]</scope>
    <source>
        <strain evidence="2 3">Pr1d</strain>
    </source>
</reference>
<sequence length="264" mass="29256">MIQIADSHSVNCTSCRFLTALPVFNEANHVTAVLDEVVKYATDVLVVDDGSTDGTREILQDRDDIQLLVHRENQGYGAALKSAFDYAIHHRYDFVVTIDCDGQHEPQRITQIAAACRNADIVSGSRYLESTTSTDQVPSDRLLINRTITKELNQQLGLNLTDAFCGFKAYRTRALANLELTETGYAMPLELWVQAAWHGLRITEVPVPLIYLDEERSFGGPLDAAETRLNYYREVIAQAKDTATASGSNATAKQAKPCILQKCS</sequence>